<dbReference type="InterPro" id="IPR038592">
    <property type="entry name" value="CheD-like_sf"/>
</dbReference>
<dbReference type="PANTHER" id="PTHR35147:SF3">
    <property type="entry name" value="CHEMORECEPTOR GLUTAMINE DEAMIDASE CHED 1-RELATED"/>
    <property type="match status" value="1"/>
</dbReference>
<dbReference type="GO" id="GO:0050568">
    <property type="term" value="F:protein-glutamine glutaminase activity"/>
    <property type="evidence" value="ECO:0007669"/>
    <property type="project" value="UniProtKB-UniRule"/>
</dbReference>
<name>G2E313_9GAMM</name>
<dbReference type="InterPro" id="IPR011324">
    <property type="entry name" value="Cytotoxic_necrot_fac-like_cat"/>
</dbReference>
<dbReference type="InterPro" id="IPR005659">
    <property type="entry name" value="Chemorcpt_Glu_NH3ase_CheD"/>
</dbReference>
<comment type="function">
    <text evidence="3">Probably deamidates glutamine residues to glutamate on methyl-accepting chemotaxis receptors (MCPs), playing an important role in chemotaxis.</text>
</comment>
<dbReference type="STRING" id="765913.ThidrDRAFT_2676"/>
<dbReference type="PATRIC" id="fig|765913.3.peg.2732"/>
<dbReference type="SUPFAM" id="SSF64438">
    <property type="entry name" value="CNF1/YfiH-like putative cysteine hydrolases"/>
    <property type="match status" value="1"/>
</dbReference>
<dbReference type="EMBL" id="AFWT01000018">
    <property type="protein sequence ID" value="EGV30475.1"/>
    <property type="molecule type" value="Genomic_DNA"/>
</dbReference>
<dbReference type="HAMAP" id="MF_01440">
    <property type="entry name" value="CheD"/>
    <property type="match status" value="1"/>
</dbReference>
<sequence length="201" mass="22429">MQDSFAGGTRVERRFLHPGEYHVTREPMLISTLLGSCVSVCLFDPEAHVMGMNHFLLPTARSWSVDQPLLNSEAGRYGLWAMELLVNGMLALGARRERLRAKAFGGANVLDSLIPPSPGREAIGTANVHFVQRFLEQDGISLVAQDLGGNHGRQIHFYGGDYAVYLRRIPRAQSTSVEDQERRYLQRTLQLKSQPGSADFF</sequence>
<dbReference type="Gene3D" id="3.30.1330.200">
    <property type="match status" value="1"/>
</dbReference>
<proteinExistence type="inferred from homology"/>
<dbReference type="PANTHER" id="PTHR35147">
    <property type="entry name" value="CHEMORECEPTOR GLUTAMINE DEAMIDASE CHED-RELATED"/>
    <property type="match status" value="1"/>
</dbReference>
<accession>G2E313</accession>
<evidence type="ECO:0000256" key="1">
    <source>
        <dbReference type="ARBA" id="ARBA00022500"/>
    </source>
</evidence>
<reference evidence="4 5" key="1">
    <citation type="submission" date="2011-06" db="EMBL/GenBank/DDBJ databases">
        <title>The draft genome of Thiorhodococcus drewsii AZ1.</title>
        <authorList>
            <consortium name="US DOE Joint Genome Institute (JGI-PGF)"/>
            <person name="Lucas S."/>
            <person name="Han J."/>
            <person name="Lapidus A."/>
            <person name="Cheng J.-F."/>
            <person name="Goodwin L."/>
            <person name="Pitluck S."/>
            <person name="Peters L."/>
            <person name="Land M.L."/>
            <person name="Hauser L."/>
            <person name="Vogl K."/>
            <person name="Liu Z."/>
            <person name="Imhoff J."/>
            <person name="Thiel V."/>
            <person name="Frigaard N.-U."/>
            <person name="Bryant D.A."/>
            <person name="Woyke T.J."/>
        </authorList>
    </citation>
    <scope>NUCLEOTIDE SEQUENCE [LARGE SCALE GENOMIC DNA]</scope>
    <source>
        <strain evidence="4 5">AZ1</strain>
    </source>
</reference>
<evidence type="ECO:0000313" key="4">
    <source>
        <dbReference type="EMBL" id="EGV30475.1"/>
    </source>
</evidence>
<dbReference type="RefSeq" id="WP_007041389.1">
    <property type="nucleotide sequence ID" value="NZ_AFWT01000018.1"/>
</dbReference>
<keyword evidence="1 3" id="KW-0145">Chemotaxis</keyword>
<evidence type="ECO:0000256" key="3">
    <source>
        <dbReference type="HAMAP-Rule" id="MF_01440"/>
    </source>
</evidence>
<evidence type="ECO:0000313" key="5">
    <source>
        <dbReference type="Proteomes" id="UP000004200"/>
    </source>
</evidence>
<protein>
    <recommendedName>
        <fullName evidence="3">Probable chemoreceptor glutamine deamidase CheD</fullName>
        <ecNumber evidence="3">3.5.1.44</ecNumber>
    </recommendedName>
</protein>
<keyword evidence="5" id="KW-1185">Reference proteome</keyword>
<dbReference type="AlphaFoldDB" id="G2E313"/>
<keyword evidence="2 3" id="KW-0378">Hydrolase</keyword>
<dbReference type="Proteomes" id="UP000004200">
    <property type="component" value="Unassembled WGS sequence"/>
</dbReference>
<dbReference type="CDD" id="cd16352">
    <property type="entry name" value="CheD"/>
    <property type="match status" value="1"/>
</dbReference>
<comment type="caution">
    <text evidence="4">The sequence shown here is derived from an EMBL/GenBank/DDBJ whole genome shotgun (WGS) entry which is preliminary data.</text>
</comment>
<comment type="catalytic activity">
    <reaction evidence="3">
        <text>L-glutaminyl-[protein] + H2O = L-glutamyl-[protein] + NH4(+)</text>
        <dbReference type="Rhea" id="RHEA:16441"/>
        <dbReference type="Rhea" id="RHEA-COMP:10207"/>
        <dbReference type="Rhea" id="RHEA-COMP:10208"/>
        <dbReference type="ChEBI" id="CHEBI:15377"/>
        <dbReference type="ChEBI" id="CHEBI:28938"/>
        <dbReference type="ChEBI" id="CHEBI:29973"/>
        <dbReference type="ChEBI" id="CHEBI:30011"/>
        <dbReference type="EC" id="3.5.1.44"/>
    </reaction>
</comment>
<dbReference type="Pfam" id="PF03975">
    <property type="entry name" value="CheD"/>
    <property type="match status" value="1"/>
</dbReference>
<dbReference type="eggNOG" id="COG1871">
    <property type="taxonomic scope" value="Bacteria"/>
</dbReference>
<dbReference type="OrthoDB" id="9807202at2"/>
<comment type="similarity">
    <text evidence="3">Belongs to the CheD family.</text>
</comment>
<organism evidence="4 5">
    <name type="scientific">Thiorhodococcus drewsii AZ1</name>
    <dbReference type="NCBI Taxonomy" id="765913"/>
    <lineage>
        <taxon>Bacteria</taxon>
        <taxon>Pseudomonadati</taxon>
        <taxon>Pseudomonadota</taxon>
        <taxon>Gammaproteobacteria</taxon>
        <taxon>Chromatiales</taxon>
        <taxon>Chromatiaceae</taxon>
        <taxon>Thiorhodococcus</taxon>
    </lineage>
</organism>
<gene>
    <name evidence="3" type="primary">cheD</name>
    <name evidence="4" type="ORF">ThidrDRAFT_2676</name>
</gene>
<evidence type="ECO:0000256" key="2">
    <source>
        <dbReference type="ARBA" id="ARBA00022801"/>
    </source>
</evidence>
<dbReference type="EC" id="3.5.1.44" evidence="3"/>
<dbReference type="GO" id="GO:0006935">
    <property type="term" value="P:chemotaxis"/>
    <property type="evidence" value="ECO:0007669"/>
    <property type="project" value="UniProtKB-UniRule"/>
</dbReference>